<reference evidence="4 5" key="1">
    <citation type="submission" date="2018-10" db="EMBL/GenBank/DDBJ databases">
        <title>Natrarchaeobius chitinivorans gen. nov., sp. nov., and Natrarchaeobius haloalkaliphilus sp. nov., alkaliphilic, chitin-utilizing haloarchaea from hypersaline alkaline lakes.</title>
        <authorList>
            <person name="Sorokin D.Y."/>
            <person name="Elcheninov A.G."/>
            <person name="Kostrikina N.A."/>
            <person name="Bale N.J."/>
            <person name="Sinninghe Damste J.S."/>
            <person name="Khijniak T.V."/>
            <person name="Kublanov I.V."/>
            <person name="Toshchakov S.V."/>
        </authorList>
    </citation>
    <scope>NUCLEOTIDE SEQUENCE [LARGE SCALE GENOMIC DNA]</scope>
    <source>
        <strain evidence="4 5">AArcht7</strain>
    </source>
</reference>
<evidence type="ECO:0000313" key="5">
    <source>
        <dbReference type="Proteomes" id="UP000281431"/>
    </source>
</evidence>
<evidence type="ECO:0000256" key="2">
    <source>
        <dbReference type="SAM" id="Phobius"/>
    </source>
</evidence>
<proteinExistence type="predicted"/>
<comment type="caution">
    <text evidence="4">The sequence shown here is derived from an EMBL/GenBank/DDBJ whole genome shotgun (WGS) entry which is preliminary data.</text>
</comment>
<gene>
    <name evidence="4" type="ORF">EA472_18840</name>
</gene>
<accession>A0A3N6M632</accession>
<protein>
    <submittedName>
        <fullName evidence="4">DUF4395 domain-containing protein</fullName>
    </submittedName>
</protein>
<feature type="compositionally biased region" description="Polar residues" evidence="1">
    <location>
        <begin position="10"/>
        <end position="19"/>
    </location>
</feature>
<keyword evidence="5" id="KW-1185">Reference proteome</keyword>
<dbReference type="Pfam" id="PF14340">
    <property type="entry name" value="DUF4395"/>
    <property type="match status" value="1"/>
</dbReference>
<dbReference type="OrthoDB" id="275803at2157"/>
<evidence type="ECO:0000313" key="4">
    <source>
        <dbReference type="EMBL" id="RQG97597.1"/>
    </source>
</evidence>
<dbReference type="Proteomes" id="UP000281431">
    <property type="component" value="Unassembled WGS sequence"/>
</dbReference>
<dbReference type="AlphaFoldDB" id="A0A3N6M632"/>
<evidence type="ECO:0000259" key="3">
    <source>
        <dbReference type="Pfam" id="PF14340"/>
    </source>
</evidence>
<feature type="transmembrane region" description="Helical" evidence="2">
    <location>
        <begin position="95"/>
        <end position="115"/>
    </location>
</feature>
<evidence type="ECO:0000256" key="1">
    <source>
        <dbReference type="SAM" id="MobiDB-lite"/>
    </source>
</evidence>
<feature type="region of interest" description="Disordered" evidence="1">
    <location>
        <begin position="1"/>
        <end position="25"/>
    </location>
</feature>
<organism evidence="4 5">
    <name type="scientific">Natrarchaeobius chitinivorans</name>
    <dbReference type="NCBI Taxonomy" id="1679083"/>
    <lineage>
        <taxon>Archaea</taxon>
        <taxon>Methanobacteriati</taxon>
        <taxon>Methanobacteriota</taxon>
        <taxon>Stenosarchaea group</taxon>
        <taxon>Halobacteria</taxon>
        <taxon>Halobacteriales</taxon>
        <taxon>Natrialbaceae</taxon>
        <taxon>Natrarchaeobius</taxon>
    </lineage>
</organism>
<feature type="transmembrane region" description="Helical" evidence="2">
    <location>
        <begin position="121"/>
        <end position="145"/>
    </location>
</feature>
<name>A0A3N6M632_NATCH</name>
<dbReference type="EMBL" id="REFZ01000018">
    <property type="protein sequence ID" value="RQG97597.1"/>
    <property type="molecule type" value="Genomic_DNA"/>
</dbReference>
<keyword evidence="2" id="KW-1133">Transmembrane helix</keyword>
<feature type="domain" description="DUF4395" evidence="3">
    <location>
        <begin position="21"/>
        <end position="148"/>
    </location>
</feature>
<sequence length="158" mass="16598">MSTDRDRQPPSANRSSSDSAVDPRAPRFGQSITGALLLAGAALREPLLIYAVAVILGVAVLSRSRLDPYQLLWRSVLRRIVGRPNETEPAAPHRFAKLLGAVGAVASSLLLLAGVTSVGYAIAALVGVLAALAATTGFCLGCRMYRQVSFLRSRGVLG</sequence>
<keyword evidence="2" id="KW-0472">Membrane</keyword>
<dbReference type="InterPro" id="IPR025508">
    <property type="entry name" value="DUF4395"/>
</dbReference>
<keyword evidence="2" id="KW-0812">Transmembrane</keyword>
<feature type="transmembrane region" description="Helical" evidence="2">
    <location>
        <begin position="47"/>
        <end position="66"/>
    </location>
</feature>